<evidence type="ECO:0000313" key="3">
    <source>
        <dbReference type="Proteomes" id="UP000030645"/>
    </source>
</evidence>
<protein>
    <submittedName>
        <fullName evidence="2">Receptor-like serine/threonine-protein kinase SD1-7</fullName>
    </submittedName>
</protein>
<reference evidence="3" key="1">
    <citation type="submission" date="2013-01" db="EMBL/GenBank/DDBJ databases">
        <title>Draft Genome Sequence of a Mulberry Tree, Morus notabilis C.K. Schneid.</title>
        <authorList>
            <person name="He N."/>
            <person name="Zhao S."/>
        </authorList>
    </citation>
    <scope>NUCLEOTIDE SEQUENCE</scope>
</reference>
<accession>W9QM12</accession>
<dbReference type="STRING" id="981085.W9QM12"/>
<dbReference type="Gene3D" id="1.10.510.10">
    <property type="entry name" value="Transferase(Phosphotransferase) domain 1"/>
    <property type="match status" value="1"/>
</dbReference>
<dbReference type="Pfam" id="PF07714">
    <property type="entry name" value="PK_Tyr_Ser-Thr"/>
    <property type="match status" value="1"/>
</dbReference>
<dbReference type="AlphaFoldDB" id="W9QM12"/>
<name>W9QM12_9ROSA</name>
<dbReference type="InterPro" id="IPR011009">
    <property type="entry name" value="Kinase-like_dom_sf"/>
</dbReference>
<evidence type="ECO:0000313" key="2">
    <source>
        <dbReference type="EMBL" id="EXB31402.1"/>
    </source>
</evidence>
<evidence type="ECO:0000259" key="1">
    <source>
        <dbReference type="PROSITE" id="PS50011"/>
    </source>
</evidence>
<dbReference type="InterPro" id="IPR000719">
    <property type="entry name" value="Prot_kinase_dom"/>
</dbReference>
<keyword evidence="2" id="KW-0418">Kinase</keyword>
<dbReference type="GO" id="GO:0005524">
    <property type="term" value="F:ATP binding"/>
    <property type="evidence" value="ECO:0007669"/>
    <property type="project" value="InterPro"/>
</dbReference>
<dbReference type="Proteomes" id="UP000030645">
    <property type="component" value="Unassembled WGS sequence"/>
</dbReference>
<dbReference type="PANTHER" id="PTHR27006">
    <property type="entry name" value="PROMASTIGOTE SURFACE ANTIGEN PROTEIN PSA"/>
    <property type="match status" value="1"/>
</dbReference>
<dbReference type="eggNOG" id="ENOG502QWFI">
    <property type="taxonomic scope" value="Eukaryota"/>
</dbReference>
<dbReference type="InterPro" id="IPR001245">
    <property type="entry name" value="Ser-Thr/Tyr_kinase_cat_dom"/>
</dbReference>
<dbReference type="GO" id="GO:0004672">
    <property type="term" value="F:protein kinase activity"/>
    <property type="evidence" value="ECO:0007669"/>
    <property type="project" value="InterPro"/>
</dbReference>
<keyword evidence="3" id="KW-1185">Reference proteome</keyword>
<gene>
    <name evidence="2" type="ORF">L484_014829</name>
</gene>
<proteinExistence type="predicted"/>
<keyword evidence="2" id="KW-0675">Receptor</keyword>
<sequence>MAPEYAMEGLYSIKSDVFSFGVLLIEIITGRRNAGFHQTNRAPNLLGYAWHVWHEGQVLELIDPLVADSCDPEEFLNYLHIGLLCVQEDAYDRPTMSSVVVMLKGESATLCQPKRPAFSAGTFTHHCESGVNYSCSVNGVTVSDVMPR</sequence>
<feature type="domain" description="Protein kinase" evidence="1">
    <location>
        <begin position="1"/>
        <end position="110"/>
    </location>
</feature>
<dbReference type="PROSITE" id="PS50011">
    <property type="entry name" value="PROTEIN_KINASE_DOM"/>
    <property type="match status" value="1"/>
</dbReference>
<dbReference type="SUPFAM" id="SSF56112">
    <property type="entry name" value="Protein kinase-like (PK-like)"/>
    <property type="match status" value="1"/>
</dbReference>
<keyword evidence="2" id="KW-0808">Transferase</keyword>
<organism evidence="2 3">
    <name type="scientific">Morus notabilis</name>
    <dbReference type="NCBI Taxonomy" id="981085"/>
    <lineage>
        <taxon>Eukaryota</taxon>
        <taxon>Viridiplantae</taxon>
        <taxon>Streptophyta</taxon>
        <taxon>Embryophyta</taxon>
        <taxon>Tracheophyta</taxon>
        <taxon>Spermatophyta</taxon>
        <taxon>Magnoliopsida</taxon>
        <taxon>eudicotyledons</taxon>
        <taxon>Gunneridae</taxon>
        <taxon>Pentapetalae</taxon>
        <taxon>rosids</taxon>
        <taxon>fabids</taxon>
        <taxon>Rosales</taxon>
        <taxon>Moraceae</taxon>
        <taxon>Moreae</taxon>
        <taxon>Morus</taxon>
    </lineage>
</organism>
<dbReference type="PANTHER" id="PTHR27006:SF586">
    <property type="entry name" value="CYSTEINE-RICH RECEPTOR-LIKE PROTEIN KINASE 10"/>
    <property type="match status" value="1"/>
</dbReference>
<dbReference type="EMBL" id="KE343506">
    <property type="protein sequence ID" value="EXB31402.1"/>
    <property type="molecule type" value="Genomic_DNA"/>
</dbReference>
<dbReference type="FunFam" id="1.10.510.10:FF:001722">
    <property type="entry name" value="G-type lectin S-receptor-like serine/threonine-protein kinase B120"/>
    <property type="match status" value="1"/>
</dbReference>